<dbReference type="PANTHER" id="PTHR33207">
    <property type="entry name" value="F-BOX DOMAIN CONTAINING PROTEIN-RELATED"/>
    <property type="match status" value="1"/>
</dbReference>
<name>A0ABC8VDA8_9POAL</name>
<dbReference type="Proteomes" id="UP001497457">
    <property type="component" value="Chromosome 1b"/>
</dbReference>
<dbReference type="AlphaFoldDB" id="A0ABC8VDA8"/>
<feature type="domain" description="F-box protein AT5G49610-like beta-propeller" evidence="1">
    <location>
        <begin position="120"/>
        <end position="399"/>
    </location>
</feature>
<evidence type="ECO:0000313" key="2">
    <source>
        <dbReference type="EMBL" id="CAL4888335.1"/>
    </source>
</evidence>
<reference evidence="2 3" key="2">
    <citation type="submission" date="2024-10" db="EMBL/GenBank/DDBJ databases">
        <authorList>
            <person name="Ryan C."/>
        </authorList>
    </citation>
    <scope>NUCLEOTIDE SEQUENCE [LARGE SCALE GENOMIC DNA]</scope>
</reference>
<evidence type="ECO:0000259" key="1">
    <source>
        <dbReference type="Pfam" id="PF23635"/>
    </source>
</evidence>
<dbReference type="InterPro" id="IPR056594">
    <property type="entry name" value="AT5G49610-like_b-prop"/>
</dbReference>
<accession>A0ABC8VDA8</accession>
<dbReference type="EMBL" id="OZ075111">
    <property type="protein sequence ID" value="CAL4888335.1"/>
    <property type="molecule type" value="Genomic_DNA"/>
</dbReference>
<keyword evidence="3" id="KW-1185">Reference proteome</keyword>
<gene>
    <name evidence="2" type="ORF">URODEC1_LOCUS2176</name>
</gene>
<dbReference type="InterPro" id="IPR036047">
    <property type="entry name" value="F-box-like_dom_sf"/>
</dbReference>
<sequence length="410" mass="45681">MDAVGKSTEPTPPAPVPQAASAAQISAVLGNDDIFREILLRLDFPTCLVRAAAVSTRWLRHASDPALLRRFARLHPPRLLGFFVNSSNSPLRFVPLPQPPELAAAVRRGRFDFGRGARNVSDCRDGRIIVHVMPENGMPGKDTVFCPLHRGRGAAVLPHPEPVLPRRQPPAGVSLYSHELLFHDGGGEGMSVIEATVMRSEWQAWVQIREFQAGCWGECRYSDLIQLPGTWRRCEKFALLANGKLYLICMAQYILAMDVATMSSICIKLPEGVEFGYNTDLALSRADGSGFCVVNVRGFRMQAWRYRMDCDSIGHWELIDTIYLPQVLGHLADPTWNSSGAVVRVPAVGDNADFVFLRIQNKVFYLRISSKAVEKVYELTRNEFLFGVSPFMMVWPPTFPMLNGGHDKGE</sequence>
<proteinExistence type="predicted"/>
<evidence type="ECO:0000313" key="3">
    <source>
        <dbReference type="Proteomes" id="UP001497457"/>
    </source>
</evidence>
<dbReference type="Pfam" id="PF23635">
    <property type="entry name" value="Beta-prop_AT5G49610-like"/>
    <property type="match status" value="1"/>
</dbReference>
<protein>
    <recommendedName>
        <fullName evidence="1">F-box protein AT5G49610-like beta-propeller domain-containing protein</fullName>
    </recommendedName>
</protein>
<dbReference type="SUPFAM" id="SSF81383">
    <property type="entry name" value="F-box domain"/>
    <property type="match status" value="1"/>
</dbReference>
<reference evidence="3" key="1">
    <citation type="submission" date="2024-06" db="EMBL/GenBank/DDBJ databases">
        <authorList>
            <person name="Ryan C."/>
        </authorList>
    </citation>
    <scope>NUCLEOTIDE SEQUENCE [LARGE SCALE GENOMIC DNA]</scope>
</reference>
<organism evidence="2 3">
    <name type="scientific">Urochloa decumbens</name>
    <dbReference type="NCBI Taxonomy" id="240449"/>
    <lineage>
        <taxon>Eukaryota</taxon>
        <taxon>Viridiplantae</taxon>
        <taxon>Streptophyta</taxon>
        <taxon>Embryophyta</taxon>
        <taxon>Tracheophyta</taxon>
        <taxon>Spermatophyta</taxon>
        <taxon>Magnoliopsida</taxon>
        <taxon>Liliopsida</taxon>
        <taxon>Poales</taxon>
        <taxon>Poaceae</taxon>
        <taxon>PACMAD clade</taxon>
        <taxon>Panicoideae</taxon>
        <taxon>Panicodae</taxon>
        <taxon>Paniceae</taxon>
        <taxon>Melinidinae</taxon>
        <taxon>Urochloa</taxon>
    </lineage>
</organism>